<gene>
    <name evidence="1" type="ORF">MIND_00795400</name>
</gene>
<organism evidence="1 2">
    <name type="scientific">Mycena indigotica</name>
    <dbReference type="NCBI Taxonomy" id="2126181"/>
    <lineage>
        <taxon>Eukaryota</taxon>
        <taxon>Fungi</taxon>
        <taxon>Dikarya</taxon>
        <taxon>Basidiomycota</taxon>
        <taxon>Agaricomycotina</taxon>
        <taxon>Agaricomycetes</taxon>
        <taxon>Agaricomycetidae</taxon>
        <taxon>Agaricales</taxon>
        <taxon>Marasmiineae</taxon>
        <taxon>Mycenaceae</taxon>
        <taxon>Mycena</taxon>
    </lineage>
</organism>
<keyword evidence="2" id="KW-1185">Reference proteome</keyword>
<dbReference type="OrthoDB" id="2915042at2759"/>
<sequence>MPSPTHFRGILFQTAPVIFNNIDQARRVALIDSIITASKAGDAVSIATALANLNAFDAEFTVASPGQVATKQRVTDWLAGVQEALTKFISEPQPVSASDTVFIASIPEFGLNAFTLPRMKEGIDQTVGSFASAANVIPATLEAYIVQALRTLLTTHFNTRRVLFVISCCTYGVVDNMVHRVTLHRDGPLNNPGHEKIGGLSQITVIPSQLGLAIKNIPKERRVQVDQWDLDKFANLFNVNYAADNRQARLRFDMAFPGDPLPAATLGFSTCADGQHEDHPNVNLCMYLGDSFPLQQIRDTTHSFLLNDTRGWIRDSQRDTLFRTGFYLMHDNANPPSPADVNQLNNILKIAYTKWEETSVSRNWFFGLVKGAKKIVVTPRLMASYPSEDHFKNASWSNCEYDPSVLSSKHFFPSVDHSAHVPGRDPTLTLDDLGPVICRATIPIPIPARA</sequence>
<dbReference type="GeneID" id="59347153"/>
<dbReference type="RefSeq" id="XP_037220281.1">
    <property type="nucleotide sequence ID" value="XM_037364637.1"/>
</dbReference>
<dbReference type="EMBL" id="JACAZF010000006">
    <property type="protein sequence ID" value="KAF7302281.1"/>
    <property type="molecule type" value="Genomic_DNA"/>
</dbReference>
<protein>
    <submittedName>
        <fullName evidence="1">Uncharacterized protein</fullName>
    </submittedName>
</protein>
<name>A0A8H6W482_9AGAR</name>
<reference evidence="1" key="1">
    <citation type="submission" date="2020-05" db="EMBL/GenBank/DDBJ databases">
        <title>Mycena genomes resolve the evolution of fungal bioluminescence.</title>
        <authorList>
            <person name="Tsai I.J."/>
        </authorList>
    </citation>
    <scope>NUCLEOTIDE SEQUENCE</scope>
    <source>
        <strain evidence="1">171206Taipei</strain>
    </source>
</reference>
<evidence type="ECO:0000313" key="1">
    <source>
        <dbReference type="EMBL" id="KAF7302281.1"/>
    </source>
</evidence>
<dbReference type="AlphaFoldDB" id="A0A8H6W482"/>
<comment type="caution">
    <text evidence="1">The sequence shown here is derived from an EMBL/GenBank/DDBJ whole genome shotgun (WGS) entry which is preliminary data.</text>
</comment>
<dbReference type="Proteomes" id="UP000636479">
    <property type="component" value="Unassembled WGS sequence"/>
</dbReference>
<proteinExistence type="predicted"/>
<evidence type="ECO:0000313" key="2">
    <source>
        <dbReference type="Proteomes" id="UP000636479"/>
    </source>
</evidence>
<accession>A0A8H6W482</accession>